<dbReference type="InterPro" id="IPR008928">
    <property type="entry name" value="6-hairpin_glycosidase_sf"/>
</dbReference>
<comment type="caution">
    <text evidence="1">The sequence shown here is derived from an EMBL/GenBank/DDBJ whole genome shotgun (WGS) entry which is preliminary data.</text>
</comment>
<dbReference type="PANTHER" id="PTHR34987:SF2">
    <property type="entry name" value="B, PUTATIVE (AFU_ORTHOLOGUE AFUA_7G05040)-RELATED"/>
    <property type="match status" value="1"/>
</dbReference>
<evidence type="ECO:0008006" key="3">
    <source>
        <dbReference type="Google" id="ProtNLM"/>
    </source>
</evidence>
<dbReference type="AlphaFoldDB" id="A0A9N9YGB3"/>
<dbReference type="Gene3D" id="1.50.10.10">
    <property type="match status" value="2"/>
</dbReference>
<name>A0A9N9YGB3_9HYPO</name>
<sequence length="420" mass="47338">MTGFPSFRFRRQNASSGSMRILYAESYEDTPSYIPYLRHKNHRQDTTKTLFGPRDIYHFQGQGPADVSITGGEEFEVFTPFQFRTFRFILLQIDVGEEELANVSTNSNDVKTKDLWDISVRTLVNCMHDCYEDCPFYEQLQYAMDVRSSALRNSGLFDQRIDQIYGLRAADLMNALMRPALAEEYVGRGTNVITSIRNHCLDGQLFTDGLAVSADLKLDYSEHNQIWAVLSGAVEGDAAVQLMTRVLSPGADVIKTSIAMSFYKLRGLSQVGSTLYGDQFHEFWALWRDQISKGLTTWEEDDVSQRSDCHAWGSSPIYEGFMAEVAGIRPRGHGWAAIEFQPRVNLYSEFKATVPFPMVDGEPGGLAHVTWEEASSGRKRDGLELEVPDSRAVPVWVNLPSAEPFLTDGKKSILTFIIEV</sequence>
<dbReference type="EMBL" id="CABFNQ020000483">
    <property type="protein sequence ID" value="CAH0016719.1"/>
    <property type="molecule type" value="Genomic_DNA"/>
</dbReference>
<dbReference type="GO" id="GO:0003824">
    <property type="term" value="F:catalytic activity"/>
    <property type="evidence" value="ECO:0007669"/>
    <property type="project" value="UniProtKB-ARBA"/>
</dbReference>
<accession>A0A9N9YGB3</accession>
<dbReference type="SUPFAM" id="SSF48208">
    <property type="entry name" value="Six-hairpin glycosidases"/>
    <property type="match status" value="1"/>
</dbReference>
<organism evidence="1 2">
    <name type="scientific">Clonostachys rhizophaga</name>
    <dbReference type="NCBI Taxonomy" id="160324"/>
    <lineage>
        <taxon>Eukaryota</taxon>
        <taxon>Fungi</taxon>
        <taxon>Dikarya</taxon>
        <taxon>Ascomycota</taxon>
        <taxon>Pezizomycotina</taxon>
        <taxon>Sordariomycetes</taxon>
        <taxon>Hypocreomycetidae</taxon>
        <taxon>Hypocreales</taxon>
        <taxon>Bionectriaceae</taxon>
        <taxon>Clonostachys</taxon>
    </lineage>
</organism>
<reference evidence="1" key="1">
    <citation type="submission" date="2021-10" db="EMBL/GenBank/DDBJ databases">
        <authorList>
            <person name="Piombo E."/>
        </authorList>
    </citation>
    <scope>NUCLEOTIDE SEQUENCE</scope>
</reference>
<gene>
    <name evidence="1" type="ORF">CRHIZ90672A_00016682</name>
</gene>
<dbReference type="PANTHER" id="PTHR34987">
    <property type="entry name" value="C, PUTATIVE (AFU_ORTHOLOGUE AFUA_3G02880)-RELATED"/>
    <property type="match status" value="1"/>
</dbReference>
<keyword evidence="2" id="KW-1185">Reference proteome</keyword>
<proteinExistence type="predicted"/>
<evidence type="ECO:0000313" key="2">
    <source>
        <dbReference type="Proteomes" id="UP000696573"/>
    </source>
</evidence>
<dbReference type="InterPro" id="IPR012341">
    <property type="entry name" value="6hp_glycosidase-like_sf"/>
</dbReference>
<protein>
    <recommendedName>
        <fullName evidence="3">Alpha-L-rhamnosidase six-hairpin glycosidase domain-containing protein</fullName>
    </recommendedName>
</protein>
<evidence type="ECO:0000313" key="1">
    <source>
        <dbReference type="EMBL" id="CAH0016719.1"/>
    </source>
</evidence>
<dbReference type="Proteomes" id="UP000696573">
    <property type="component" value="Unassembled WGS sequence"/>
</dbReference>
<dbReference type="OrthoDB" id="6503935at2759"/>
<dbReference type="GO" id="GO:0005975">
    <property type="term" value="P:carbohydrate metabolic process"/>
    <property type="evidence" value="ECO:0007669"/>
    <property type="project" value="InterPro"/>
</dbReference>